<keyword evidence="4" id="KW-0747">Spliceosome</keyword>
<sequence length="537" mass="62255">MATAPVRPSPGGLTQRDTEVRLPRATRVKNKAPSPIQITAEQIIRDARGCHDRSIKPPPRRKIADLDELSEYRLGERNLFEEKVCRPDCGVSAWVRYARWEEQQGDLARARSVYERALRAPAGHRDHALWVKYAEFEMRSRSVGHARNVWDRAVALLPRVDQLWSKYAHMEEMLGAYANARQVFDRWMAWHPGTNGWDAYIMFETRYGEAERARALYERLVDEHPLPDTFKRYAEFETKHGETERAHRLYQRAAELLAADGKDPAPAVDAAVVATNKKISPYEDAVRKNPLNYDAWFEYLAHEQSAGSKDSVREVYERAIANVPPAEEKRYWQRYIYLWINYALYEELDAQDTGRAREVYRECLKLIPHKKFTFAKVWIMAAQLEIRCKDLTAARKLLGNAIGMAPKAKIFKKYIEMEMRLGNVDRCRTLYQKYIEWSPANCYAWRKYAELERQLGETDRARSIYELAIAQPALDMPEFLLKDLAEFDASAGLSGIGREINTPRIGKRNRPLPDDEVSEAKHLKILQAAHRWKNSKA</sequence>
<comment type="similarity">
    <text evidence="2">Belongs to the crooked-neck family.</text>
</comment>
<dbReference type="GO" id="GO:0071011">
    <property type="term" value="C:precatalytic spliceosome"/>
    <property type="evidence" value="ECO:0007669"/>
    <property type="project" value="TreeGrafter"/>
</dbReference>
<dbReference type="InterPro" id="IPR003107">
    <property type="entry name" value="HAT"/>
</dbReference>
<dbReference type="GO" id="GO:0071007">
    <property type="term" value="C:U2-type catalytic step 2 spliceosome"/>
    <property type="evidence" value="ECO:0007669"/>
    <property type="project" value="TreeGrafter"/>
</dbReference>
<dbReference type="GO" id="GO:0000245">
    <property type="term" value="P:spliceosomal complex assembly"/>
    <property type="evidence" value="ECO:0007669"/>
    <property type="project" value="TreeGrafter"/>
</dbReference>
<evidence type="ECO:0000256" key="7">
    <source>
        <dbReference type="ARBA" id="ARBA00023242"/>
    </source>
</evidence>
<keyword evidence="6" id="KW-0508">mRNA splicing</keyword>
<dbReference type="InterPro" id="IPR011990">
    <property type="entry name" value="TPR-like_helical_dom_sf"/>
</dbReference>
<feature type="domain" description="Pre-mRNA-splicing factor Syf1-like N-terminal HAT-repeats" evidence="9">
    <location>
        <begin position="79"/>
        <end position="225"/>
    </location>
</feature>
<dbReference type="Pfam" id="PF23233">
    <property type="entry name" value="HAT_Syf1_CNRKL1_N"/>
    <property type="match status" value="2"/>
</dbReference>
<evidence type="ECO:0000256" key="3">
    <source>
        <dbReference type="ARBA" id="ARBA00022664"/>
    </source>
</evidence>
<proteinExistence type="inferred from homology"/>
<keyword evidence="5" id="KW-0677">Repeat</keyword>
<evidence type="ECO:0000256" key="4">
    <source>
        <dbReference type="ARBA" id="ARBA00022728"/>
    </source>
</evidence>
<evidence type="ECO:0000256" key="8">
    <source>
        <dbReference type="SAM" id="MobiDB-lite"/>
    </source>
</evidence>
<dbReference type="EMBL" id="JAUUTY010000003">
    <property type="protein sequence ID" value="KAK1665561.1"/>
    <property type="molecule type" value="Genomic_DNA"/>
</dbReference>
<dbReference type="InterPro" id="IPR045075">
    <property type="entry name" value="Syf1-like"/>
</dbReference>
<dbReference type="SMART" id="SM00386">
    <property type="entry name" value="HAT"/>
    <property type="match status" value="11"/>
</dbReference>
<evidence type="ECO:0000256" key="1">
    <source>
        <dbReference type="ARBA" id="ARBA00004123"/>
    </source>
</evidence>
<evidence type="ECO:0000259" key="9">
    <source>
        <dbReference type="Pfam" id="PF23233"/>
    </source>
</evidence>
<evidence type="ECO:0000313" key="11">
    <source>
        <dbReference type="Proteomes" id="UP001231189"/>
    </source>
</evidence>
<dbReference type="GO" id="GO:0000974">
    <property type="term" value="C:Prp19 complex"/>
    <property type="evidence" value="ECO:0007669"/>
    <property type="project" value="TreeGrafter"/>
</dbReference>
<comment type="subcellular location">
    <subcellularLocation>
        <location evidence="1">Nucleus</location>
    </subcellularLocation>
</comment>
<gene>
    <name evidence="10" type="ORF">QYE76_053720</name>
</gene>
<dbReference type="FunFam" id="1.25.40.10:FF:000072">
    <property type="entry name" value="Crooked neck-like protein 1"/>
    <property type="match status" value="1"/>
</dbReference>
<name>A0AAD8WKP8_LOLMU</name>
<comment type="caution">
    <text evidence="10">The sequence shown here is derived from an EMBL/GenBank/DDBJ whole genome shotgun (WGS) entry which is preliminary data.</text>
</comment>
<protein>
    <recommendedName>
        <fullName evidence="9">Pre-mRNA-splicing factor Syf1-like N-terminal HAT-repeats domain-containing protein</fullName>
    </recommendedName>
</protein>
<dbReference type="GO" id="GO:0071014">
    <property type="term" value="C:post-mRNA release spliceosomal complex"/>
    <property type="evidence" value="ECO:0007669"/>
    <property type="project" value="TreeGrafter"/>
</dbReference>
<dbReference type="AlphaFoldDB" id="A0AAD8WKP8"/>
<evidence type="ECO:0000256" key="2">
    <source>
        <dbReference type="ARBA" id="ARBA00008644"/>
    </source>
</evidence>
<reference evidence="10" key="1">
    <citation type="submission" date="2023-07" db="EMBL/GenBank/DDBJ databases">
        <title>A chromosome-level genome assembly of Lolium multiflorum.</title>
        <authorList>
            <person name="Chen Y."/>
            <person name="Copetti D."/>
            <person name="Kolliker R."/>
            <person name="Studer B."/>
        </authorList>
    </citation>
    <scope>NUCLEOTIDE SEQUENCE</scope>
    <source>
        <strain evidence="10">02402/16</strain>
        <tissue evidence="10">Leaf</tissue>
    </source>
</reference>
<dbReference type="InterPro" id="IPR055433">
    <property type="entry name" value="HAT_Syf1-like_N"/>
</dbReference>
<dbReference type="PANTHER" id="PTHR11246:SF3">
    <property type="entry name" value="CROOKED NECK-LIKE PROTEIN 1"/>
    <property type="match status" value="1"/>
</dbReference>
<keyword evidence="7" id="KW-0539">Nucleus</keyword>
<dbReference type="Proteomes" id="UP001231189">
    <property type="component" value="Unassembled WGS sequence"/>
</dbReference>
<evidence type="ECO:0000256" key="6">
    <source>
        <dbReference type="ARBA" id="ARBA00023187"/>
    </source>
</evidence>
<keyword evidence="11" id="KW-1185">Reference proteome</keyword>
<evidence type="ECO:0000313" key="10">
    <source>
        <dbReference type="EMBL" id="KAK1665561.1"/>
    </source>
</evidence>
<dbReference type="Gene3D" id="1.25.40.10">
    <property type="entry name" value="Tetratricopeptide repeat domain"/>
    <property type="match status" value="2"/>
</dbReference>
<accession>A0AAD8WKP8</accession>
<keyword evidence="3" id="KW-0507">mRNA processing</keyword>
<dbReference type="PANTHER" id="PTHR11246">
    <property type="entry name" value="PRE-MRNA SPLICING FACTOR"/>
    <property type="match status" value="1"/>
</dbReference>
<evidence type="ECO:0000256" key="5">
    <source>
        <dbReference type="ARBA" id="ARBA00022737"/>
    </source>
</evidence>
<feature type="domain" description="Pre-mRNA-splicing factor Syf1-like N-terminal HAT-repeats" evidence="9">
    <location>
        <begin position="281"/>
        <end position="439"/>
    </location>
</feature>
<dbReference type="SUPFAM" id="SSF48452">
    <property type="entry name" value="TPR-like"/>
    <property type="match status" value="3"/>
</dbReference>
<feature type="region of interest" description="Disordered" evidence="8">
    <location>
        <begin position="1"/>
        <end position="31"/>
    </location>
</feature>
<organism evidence="10 11">
    <name type="scientific">Lolium multiflorum</name>
    <name type="common">Italian ryegrass</name>
    <name type="synonym">Lolium perenne subsp. multiflorum</name>
    <dbReference type="NCBI Taxonomy" id="4521"/>
    <lineage>
        <taxon>Eukaryota</taxon>
        <taxon>Viridiplantae</taxon>
        <taxon>Streptophyta</taxon>
        <taxon>Embryophyta</taxon>
        <taxon>Tracheophyta</taxon>
        <taxon>Spermatophyta</taxon>
        <taxon>Magnoliopsida</taxon>
        <taxon>Liliopsida</taxon>
        <taxon>Poales</taxon>
        <taxon>Poaceae</taxon>
        <taxon>BOP clade</taxon>
        <taxon>Pooideae</taxon>
        <taxon>Poodae</taxon>
        <taxon>Poeae</taxon>
        <taxon>Poeae Chloroplast Group 2 (Poeae type)</taxon>
        <taxon>Loliodinae</taxon>
        <taxon>Loliinae</taxon>
        <taxon>Lolium</taxon>
    </lineage>
</organism>